<evidence type="ECO:0000256" key="5">
    <source>
        <dbReference type="ARBA" id="ARBA00022781"/>
    </source>
</evidence>
<evidence type="ECO:0000256" key="7">
    <source>
        <dbReference type="ARBA" id="ARBA00023136"/>
    </source>
</evidence>
<evidence type="ECO:0000313" key="13">
    <source>
        <dbReference type="EMBL" id="GLR68892.1"/>
    </source>
</evidence>
<comment type="caution">
    <text evidence="13">The sequence shown here is derived from an EMBL/GenBank/DDBJ whole genome shotgun (WGS) entry which is preliminary data.</text>
</comment>
<accession>A0ABQ6AC36</accession>
<keyword evidence="4 10" id="KW-0813">Transport</keyword>
<dbReference type="PANTHER" id="PTHR13822">
    <property type="entry name" value="ATP SYNTHASE DELTA/EPSILON CHAIN"/>
    <property type="match status" value="1"/>
</dbReference>
<keyword evidence="10" id="KW-1003">Cell membrane</keyword>
<reference evidence="14" key="1">
    <citation type="journal article" date="2019" name="Int. J. Syst. Evol. Microbiol.">
        <title>The Global Catalogue of Microorganisms (GCM) 10K type strain sequencing project: providing services to taxonomists for standard genome sequencing and annotation.</title>
        <authorList>
            <consortium name="The Broad Institute Genomics Platform"/>
            <consortium name="The Broad Institute Genome Sequencing Center for Infectious Disease"/>
            <person name="Wu L."/>
            <person name="Ma J."/>
        </authorList>
    </citation>
    <scope>NUCLEOTIDE SEQUENCE [LARGE SCALE GENOMIC DNA]</scope>
    <source>
        <strain evidence="14">NBRC 112502</strain>
    </source>
</reference>
<evidence type="ECO:0000256" key="2">
    <source>
        <dbReference type="ARBA" id="ARBA00004184"/>
    </source>
</evidence>
<evidence type="ECO:0000259" key="12">
    <source>
        <dbReference type="Pfam" id="PF02823"/>
    </source>
</evidence>
<evidence type="ECO:0000256" key="4">
    <source>
        <dbReference type="ARBA" id="ARBA00022448"/>
    </source>
</evidence>
<dbReference type="SUPFAM" id="SSF51344">
    <property type="entry name" value="Epsilon subunit of F1F0-ATP synthase N-terminal domain"/>
    <property type="match status" value="1"/>
</dbReference>
<dbReference type="InterPro" id="IPR036771">
    <property type="entry name" value="ATPsynth_dsu/esu_N"/>
</dbReference>
<dbReference type="CDD" id="cd12152">
    <property type="entry name" value="F1-ATPase_delta"/>
    <property type="match status" value="1"/>
</dbReference>
<keyword evidence="6 10" id="KW-0406">Ion transport</keyword>
<dbReference type="RefSeq" id="WP_284259754.1">
    <property type="nucleotide sequence ID" value="NZ_BSOS01000099.1"/>
</dbReference>
<keyword evidence="8 10" id="KW-0139">CF(1)</keyword>
<comment type="subunit">
    <text evidence="10 11">F-type ATPases have 2 components, CF(1) - the catalytic core - and CF(0) - the membrane proton channel. CF(1) has five subunits: alpha(3), beta(3), gamma(1), delta(1), epsilon(1). CF(0) has three main subunits: a, b and c.</text>
</comment>
<evidence type="ECO:0000256" key="6">
    <source>
        <dbReference type="ARBA" id="ARBA00023065"/>
    </source>
</evidence>
<dbReference type="PANTHER" id="PTHR13822:SF10">
    <property type="entry name" value="ATP SYNTHASE EPSILON CHAIN, CHLOROPLASTIC"/>
    <property type="match status" value="1"/>
</dbReference>
<keyword evidence="7 10" id="KW-0472">Membrane</keyword>
<dbReference type="InterPro" id="IPR020546">
    <property type="entry name" value="ATP_synth_F1_dsu/esu_N"/>
</dbReference>
<keyword evidence="5 10" id="KW-0375">Hydrogen ion transport</keyword>
<name>A0ABQ6AC36_9PROT</name>
<comment type="similarity">
    <text evidence="3 10 11">Belongs to the ATPase epsilon chain family.</text>
</comment>
<evidence type="ECO:0000256" key="10">
    <source>
        <dbReference type="HAMAP-Rule" id="MF_00530"/>
    </source>
</evidence>
<comment type="subcellular location">
    <subcellularLocation>
        <location evidence="10">Cell membrane</location>
        <topology evidence="10">Peripheral membrane protein</topology>
    </subcellularLocation>
    <subcellularLocation>
        <location evidence="2">Endomembrane system</location>
        <topology evidence="2">Peripheral membrane protein</topology>
    </subcellularLocation>
</comment>
<dbReference type="Gene3D" id="2.60.15.10">
    <property type="entry name" value="F0F1 ATP synthase delta/epsilon subunit, N-terminal"/>
    <property type="match status" value="1"/>
</dbReference>
<dbReference type="Proteomes" id="UP001156641">
    <property type="component" value="Unassembled WGS sequence"/>
</dbReference>
<dbReference type="Pfam" id="PF02823">
    <property type="entry name" value="ATP-synt_DE_N"/>
    <property type="match status" value="1"/>
</dbReference>
<proteinExistence type="inferred from homology"/>
<keyword evidence="14" id="KW-1185">Reference proteome</keyword>
<evidence type="ECO:0000256" key="8">
    <source>
        <dbReference type="ARBA" id="ARBA00023196"/>
    </source>
</evidence>
<comment type="function">
    <text evidence="1 10">Produces ATP from ADP in the presence of a proton gradient across the membrane.</text>
</comment>
<evidence type="ECO:0000256" key="1">
    <source>
        <dbReference type="ARBA" id="ARBA00003543"/>
    </source>
</evidence>
<evidence type="ECO:0000313" key="14">
    <source>
        <dbReference type="Proteomes" id="UP001156641"/>
    </source>
</evidence>
<feature type="domain" description="ATP synthase F1 complex delta/epsilon subunit N-terminal" evidence="12">
    <location>
        <begin position="5"/>
        <end position="80"/>
    </location>
</feature>
<gene>
    <name evidence="10 13" type="primary">atpC</name>
    <name evidence="13" type="ORF">GCM10010909_35740</name>
</gene>
<protein>
    <recommendedName>
        <fullName evidence="10">ATP synthase epsilon chain</fullName>
    </recommendedName>
    <alternativeName>
        <fullName evidence="10">ATP synthase F1 sector epsilon subunit</fullName>
    </alternativeName>
    <alternativeName>
        <fullName evidence="10">F-ATPase epsilon subunit</fullName>
    </alternativeName>
</protein>
<evidence type="ECO:0000256" key="3">
    <source>
        <dbReference type="ARBA" id="ARBA00005712"/>
    </source>
</evidence>
<dbReference type="NCBIfam" id="TIGR01216">
    <property type="entry name" value="ATP_synt_epsi"/>
    <property type="match status" value="1"/>
</dbReference>
<organism evidence="13 14">
    <name type="scientific">Acidocella aquatica</name>
    <dbReference type="NCBI Taxonomy" id="1922313"/>
    <lineage>
        <taxon>Bacteria</taxon>
        <taxon>Pseudomonadati</taxon>
        <taxon>Pseudomonadota</taxon>
        <taxon>Alphaproteobacteria</taxon>
        <taxon>Acetobacterales</taxon>
        <taxon>Acidocellaceae</taxon>
        <taxon>Acidocella</taxon>
    </lineage>
</organism>
<dbReference type="InterPro" id="IPR001469">
    <property type="entry name" value="ATP_synth_F1_dsu/esu"/>
</dbReference>
<sequence length="140" mass="14996">MPLVLEIISPEKLLLSRDVDMVVIPGTEGDIGVLPGHSKLITGLRGGLVDIYENNTITDRFFVPGGFAEVTESYCAVLADGIIRQSDLDPAKAAEAVTAAQAAYDATDMNNEEAYRLATDRLISAQAMVDSISPQRSDKV</sequence>
<dbReference type="EMBL" id="BSOS01000099">
    <property type="protein sequence ID" value="GLR68892.1"/>
    <property type="molecule type" value="Genomic_DNA"/>
</dbReference>
<keyword evidence="9 10" id="KW-0066">ATP synthesis</keyword>
<evidence type="ECO:0000256" key="11">
    <source>
        <dbReference type="RuleBase" id="RU003656"/>
    </source>
</evidence>
<evidence type="ECO:0000256" key="9">
    <source>
        <dbReference type="ARBA" id="ARBA00023310"/>
    </source>
</evidence>
<dbReference type="HAMAP" id="MF_00530">
    <property type="entry name" value="ATP_synth_epsil_bac"/>
    <property type="match status" value="1"/>
</dbReference>